<protein>
    <submittedName>
        <fullName evidence="2">Aspartyl/asparaginyl beta-hydroxylase domain-containing protein</fullName>
    </submittedName>
</protein>
<evidence type="ECO:0000313" key="2">
    <source>
        <dbReference type="EMBL" id="NJP88835.1"/>
    </source>
</evidence>
<dbReference type="RefSeq" id="WP_168007216.1">
    <property type="nucleotide sequence ID" value="NZ_JAATEP010000002.1"/>
</dbReference>
<sequence>MSLQVMAVLGRIRDADLHREGGIRCLRLFQARRDVLDGLRRETALLRARAAPSRPGEPGHVTAWTRPRGRVAQYSLLTASGRYDDFSRDHDLSSFGKRFWEADRYPLLASLVGALPDLVNVRLLVLAPGAALPPHEEHALVRADSGTIGVRARFHLPLETGPAATITLDGAVYHLEAGTIHLVNHGCVHAAENAGTADRVHLVWDQLMTLDAATVMFGQAAGPPGFARLGLVEPSPIGHRPVREWERLAPPVTEAEAAKLAFLRPQ</sequence>
<dbReference type="Proteomes" id="UP000696294">
    <property type="component" value="Unassembled WGS sequence"/>
</dbReference>
<name>A0ABX1AWY6_9ACTN</name>
<dbReference type="Gene3D" id="2.60.120.330">
    <property type="entry name" value="B-lactam Antibiotic, Isopenicillin N Synthase, Chain"/>
    <property type="match status" value="1"/>
</dbReference>
<accession>A0ABX1AWY6</accession>
<dbReference type="InterPro" id="IPR027443">
    <property type="entry name" value="IPNS-like_sf"/>
</dbReference>
<dbReference type="Pfam" id="PF05118">
    <property type="entry name" value="Asp_Arg_Hydrox"/>
    <property type="match status" value="1"/>
</dbReference>
<reference evidence="2 3" key="1">
    <citation type="submission" date="2020-03" db="EMBL/GenBank/DDBJ databases">
        <title>WGS of actinomycetes isolated from Thailand.</title>
        <authorList>
            <person name="Thawai C."/>
        </authorList>
    </citation>
    <scope>NUCLEOTIDE SEQUENCE [LARGE SCALE GENOMIC DNA]</scope>
    <source>
        <strain evidence="2 3">FMUSA5-5</strain>
    </source>
</reference>
<comment type="caution">
    <text evidence="2">The sequence shown here is derived from an EMBL/GenBank/DDBJ whole genome shotgun (WGS) entry which is preliminary data.</text>
</comment>
<proteinExistence type="predicted"/>
<keyword evidence="3" id="KW-1185">Reference proteome</keyword>
<dbReference type="EMBL" id="JAATEP010000002">
    <property type="protein sequence ID" value="NJP88835.1"/>
    <property type="molecule type" value="Genomic_DNA"/>
</dbReference>
<organism evidence="2 3">
    <name type="scientific">Nonomuraea composti</name>
    <dbReference type="NCBI Taxonomy" id="2720023"/>
    <lineage>
        <taxon>Bacteria</taxon>
        <taxon>Bacillati</taxon>
        <taxon>Actinomycetota</taxon>
        <taxon>Actinomycetes</taxon>
        <taxon>Streptosporangiales</taxon>
        <taxon>Streptosporangiaceae</taxon>
        <taxon>Nonomuraea</taxon>
    </lineage>
</organism>
<dbReference type="InterPro" id="IPR007803">
    <property type="entry name" value="Asp/Arg/Pro-Hydrxlase"/>
</dbReference>
<feature type="domain" description="Aspartyl/asparaginy/proline hydroxylase" evidence="1">
    <location>
        <begin position="104"/>
        <end position="205"/>
    </location>
</feature>
<evidence type="ECO:0000313" key="3">
    <source>
        <dbReference type="Proteomes" id="UP000696294"/>
    </source>
</evidence>
<evidence type="ECO:0000259" key="1">
    <source>
        <dbReference type="Pfam" id="PF05118"/>
    </source>
</evidence>
<gene>
    <name evidence="2" type="ORF">HCN51_05080</name>
</gene>
<dbReference type="SUPFAM" id="SSF51197">
    <property type="entry name" value="Clavaminate synthase-like"/>
    <property type="match status" value="1"/>
</dbReference>